<reference evidence="1 2" key="1">
    <citation type="journal article" date="2020" name="BMC Genomics">
        <title>Intraspecific diversification of the crop wild relative Brassica cretica Lam. using demographic model selection.</title>
        <authorList>
            <person name="Kioukis A."/>
            <person name="Michalopoulou V.A."/>
            <person name="Briers L."/>
            <person name="Pirintsos S."/>
            <person name="Studholme D.J."/>
            <person name="Pavlidis P."/>
            <person name="Sarris P.F."/>
        </authorList>
    </citation>
    <scope>NUCLEOTIDE SEQUENCE [LARGE SCALE GENOMIC DNA]</scope>
    <source>
        <strain evidence="2">cv. PFS-1207/04</strain>
    </source>
</reference>
<dbReference type="EMBL" id="QGKV02002055">
    <property type="protein sequence ID" value="KAF3498118.1"/>
    <property type="molecule type" value="Genomic_DNA"/>
</dbReference>
<evidence type="ECO:0000313" key="1">
    <source>
        <dbReference type="EMBL" id="KAF3498118.1"/>
    </source>
</evidence>
<evidence type="ECO:0000313" key="2">
    <source>
        <dbReference type="Proteomes" id="UP000266723"/>
    </source>
</evidence>
<sequence length="144" mass="15992">MEIVGHIDVYASGALYGYCGTPSFFMLEIGLHSHSAMYRVCTESVVCGLVSHTSMIDSPVTHSSFFPLQWVREAVIILKESLSRSKRLTVVDQAITIGDSSENSRVNPPDRAEPATTHVDLRDSAIRDTCVEDLNCIFRKSVWN</sequence>
<organism evidence="1 2">
    <name type="scientific">Brassica cretica</name>
    <name type="common">Mustard</name>
    <dbReference type="NCBI Taxonomy" id="69181"/>
    <lineage>
        <taxon>Eukaryota</taxon>
        <taxon>Viridiplantae</taxon>
        <taxon>Streptophyta</taxon>
        <taxon>Embryophyta</taxon>
        <taxon>Tracheophyta</taxon>
        <taxon>Spermatophyta</taxon>
        <taxon>Magnoliopsida</taxon>
        <taxon>eudicotyledons</taxon>
        <taxon>Gunneridae</taxon>
        <taxon>Pentapetalae</taxon>
        <taxon>rosids</taxon>
        <taxon>malvids</taxon>
        <taxon>Brassicales</taxon>
        <taxon>Brassicaceae</taxon>
        <taxon>Brassiceae</taxon>
        <taxon>Brassica</taxon>
    </lineage>
</organism>
<keyword evidence="2" id="KW-1185">Reference proteome</keyword>
<accession>A0ABQ7AKI0</accession>
<protein>
    <submittedName>
        <fullName evidence="1">Uncharacterized protein</fullName>
    </submittedName>
</protein>
<dbReference type="Proteomes" id="UP000266723">
    <property type="component" value="Unassembled WGS sequence"/>
</dbReference>
<comment type="caution">
    <text evidence="1">The sequence shown here is derived from an EMBL/GenBank/DDBJ whole genome shotgun (WGS) entry which is preliminary data.</text>
</comment>
<proteinExistence type="predicted"/>
<gene>
    <name evidence="1" type="ORF">DY000_02053175</name>
</gene>
<name>A0ABQ7AKI0_BRACR</name>